<gene>
    <name evidence="6" type="ORF">DFJ69_5465</name>
</gene>
<dbReference type="InterPro" id="IPR000873">
    <property type="entry name" value="AMP-dep_synth/lig_dom"/>
</dbReference>
<keyword evidence="7" id="KW-1185">Reference proteome</keyword>
<evidence type="ECO:0000259" key="4">
    <source>
        <dbReference type="Pfam" id="PF00501"/>
    </source>
</evidence>
<keyword evidence="2" id="KW-0597">Phosphoprotein</keyword>
<dbReference type="GO" id="GO:0016874">
    <property type="term" value="F:ligase activity"/>
    <property type="evidence" value="ECO:0007669"/>
    <property type="project" value="UniProtKB-KW"/>
</dbReference>
<dbReference type="Proteomes" id="UP000256661">
    <property type="component" value="Unassembled WGS sequence"/>
</dbReference>
<evidence type="ECO:0000313" key="7">
    <source>
        <dbReference type="Proteomes" id="UP000256661"/>
    </source>
</evidence>
<comment type="caution">
    <text evidence="6">The sequence shown here is derived from an EMBL/GenBank/DDBJ whole genome shotgun (WGS) entry which is preliminary data.</text>
</comment>
<evidence type="ECO:0000313" key="6">
    <source>
        <dbReference type="EMBL" id="REE99946.1"/>
    </source>
</evidence>
<dbReference type="SUPFAM" id="SSF56801">
    <property type="entry name" value="Acetyl-CoA synthetase-like"/>
    <property type="match status" value="1"/>
</dbReference>
<dbReference type="PANTHER" id="PTHR44845">
    <property type="entry name" value="CARRIER DOMAIN-CONTAINING PROTEIN"/>
    <property type="match status" value="1"/>
</dbReference>
<dbReference type="Pfam" id="PF00501">
    <property type="entry name" value="AMP-binding"/>
    <property type="match status" value="1"/>
</dbReference>
<proteinExistence type="predicted"/>
<dbReference type="InterPro" id="IPR042099">
    <property type="entry name" value="ANL_N_sf"/>
</dbReference>
<keyword evidence="1" id="KW-0596">Phosphopantetheine</keyword>
<dbReference type="Pfam" id="PF13193">
    <property type="entry name" value="AMP-binding_C"/>
    <property type="match status" value="1"/>
</dbReference>
<protein>
    <submittedName>
        <fullName evidence="6">Acyl-CoA synthetase (AMP-forming)/AMP-acid ligase II</fullName>
    </submittedName>
</protein>
<evidence type="ECO:0000256" key="1">
    <source>
        <dbReference type="ARBA" id="ARBA00022450"/>
    </source>
</evidence>
<organism evidence="6 7">
    <name type="scientific">Thermomonospora umbrina</name>
    <dbReference type="NCBI Taxonomy" id="111806"/>
    <lineage>
        <taxon>Bacteria</taxon>
        <taxon>Bacillati</taxon>
        <taxon>Actinomycetota</taxon>
        <taxon>Actinomycetes</taxon>
        <taxon>Streptosporangiales</taxon>
        <taxon>Thermomonosporaceae</taxon>
        <taxon>Thermomonospora</taxon>
    </lineage>
</organism>
<sequence>MPVMKLTRLWTSFARQVDARPDATALVARRRHISYGELADLVADASAHLDRLDTTGGAPIGAPATKTPRTIALVLACLRAGLPVVLPSATLPAAALRRLLDRAGCRHVVNADDIGPAGAGETPAPAAPGDSDDVAFVLTTSGSTGLPKLVPLTGGAVERFVDWAAARFDLAPGASVLNYAPLNFDLCLLDVWATLHHGGRVVLVDPDAATNGRHLLDAIDDNAVTVVQAVPMAHRLMVDAAGDPARRLASVRHTLFTGDHMPARCLAALPAVFPGSRLYNVYGCTETNDSFLYEVDRDAPPTDGVPLGTPLPGVEAVVLDSDGAVVTGEGRGELVVATPFQSAGYLGADPATPGPFVDAPEGRPPGTAARFYRTGDVVRRDGDGVLHLEGRNDFQVKVRGTRVNTEVVEQVLLGHHEVAEAVVLAVPDPVAGHLLHAVLRRVPGATVTTLDLRRHCAQHLPTAAIPSAFRLSEAPLPRTSTGKVDRRTLRSPRPEGTDARKEPAR</sequence>
<dbReference type="Gene3D" id="3.30.300.30">
    <property type="match status" value="1"/>
</dbReference>
<dbReference type="InterPro" id="IPR020845">
    <property type="entry name" value="AMP-binding_CS"/>
</dbReference>
<dbReference type="PROSITE" id="PS00455">
    <property type="entry name" value="AMP_BINDING"/>
    <property type="match status" value="1"/>
</dbReference>
<dbReference type="PANTHER" id="PTHR44845:SF6">
    <property type="entry name" value="BETA-ALANINE-ACTIVATING ENZYME"/>
    <property type="match status" value="1"/>
</dbReference>
<keyword evidence="6" id="KW-0436">Ligase</keyword>
<evidence type="ECO:0000256" key="3">
    <source>
        <dbReference type="SAM" id="MobiDB-lite"/>
    </source>
</evidence>
<feature type="domain" description="AMP-binding enzyme C-terminal" evidence="5">
    <location>
        <begin position="408"/>
        <end position="483"/>
    </location>
</feature>
<feature type="region of interest" description="Disordered" evidence="3">
    <location>
        <begin position="471"/>
        <end position="505"/>
    </location>
</feature>
<dbReference type="Gene3D" id="3.40.50.12780">
    <property type="entry name" value="N-terminal domain of ligase-like"/>
    <property type="match status" value="1"/>
</dbReference>
<evidence type="ECO:0000259" key="5">
    <source>
        <dbReference type="Pfam" id="PF13193"/>
    </source>
</evidence>
<dbReference type="InterPro" id="IPR045851">
    <property type="entry name" value="AMP-bd_C_sf"/>
</dbReference>
<accession>A0A3D9SVI8</accession>
<dbReference type="EMBL" id="QTTT01000001">
    <property type="protein sequence ID" value="REE99946.1"/>
    <property type="molecule type" value="Genomic_DNA"/>
</dbReference>
<dbReference type="AlphaFoldDB" id="A0A3D9SVI8"/>
<feature type="compositionally biased region" description="Basic and acidic residues" evidence="3">
    <location>
        <begin position="483"/>
        <end position="505"/>
    </location>
</feature>
<evidence type="ECO:0000256" key="2">
    <source>
        <dbReference type="ARBA" id="ARBA00022553"/>
    </source>
</evidence>
<reference evidence="6 7" key="1">
    <citation type="submission" date="2018-08" db="EMBL/GenBank/DDBJ databases">
        <title>Sequencing the genomes of 1000 actinobacteria strains.</title>
        <authorList>
            <person name="Klenk H.-P."/>
        </authorList>
    </citation>
    <scope>NUCLEOTIDE SEQUENCE [LARGE SCALE GENOMIC DNA]</scope>
    <source>
        <strain evidence="6 7">DSM 43927</strain>
    </source>
</reference>
<name>A0A3D9SVI8_9ACTN</name>
<feature type="domain" description="AMP-dependent synthetase/ligase" evidence="4">
    <location>
        <begin position="13"/>
        <end position="346"/>
    </location>
</feature>
<dbReference type="InterPro" id="IPR025110">
    <property type="entry name" value="AMP-bd_C"/>
</dbReference>